<evidence type="ECO:0000313" key="1">
    <source>
        <dbReference type="EMBL" id="MBB6052264.1"/>
    </source>
</evidence>
<name>A0A7W9W7A6_ARMRO</name>
<dbReference type="InterPro" id="IPR008775">
    <property type="entry name" value="Phytyl_CoA_dOase-like"/>
</dbReference>
<evidence type="ECO:0000313" key="2">
    <source>
        <dbReference type="Proteomes" id="UP000520814"/>
    </source>
</evidence>
<proteinExistence type="predicted"/>
<dbReference type="AlphaFoldDB" id="A0A7W9W7A6"/>
<dbReference type="Gene3D" id="2.60.120.620">
    <property type="entry name" value="q2cbj1_9rhob like domain"/>
    <property type="match status" value="1"/>
</dbReference>
<dbReference type="SUPFAM" id="SSF51197">
    <property type="entry name" value="Clavaminate synthase-like"/>
    <property type="match status" value="1"/>
</dbReference>
<dbReference type="EMBL" id="JACHGW010000004">
    <property type="protein sequence ID" value="MBB6052264.1"/>
    <property type="molecule type" value="Genomic_DNA"/>
</dbReference>
<accession>A0A7W9W7A6</accession>
<dbReference type="GO" id="GO:0016706">
    <property type="term" value="F:2-oxoglutarate-dependent dioxygenase activity"/>
    <property type="evidence" value="ECO:0007669"/>
    <property type="project" value="UniProtKB-ARBA"/>
</dbReference>
<gene>
    <name evidence="1" type="ORF">HNQ39_004085</name>
</gene>
<dbReference type="PANTHER" id="PTHR20883:SF14">
    <property type="entry name" value="PHYTANOYL-COA DIOXYGENASE"/>
    <property type="match status" value="1"/>
</dbReference>
<dbReference type="Pfam" id="PF05721">
    <property type="entry name" value="PhyH"/>
    <property type="match status" value="1"/>
</dbReference>
<dbReference type="RefSeq" id="WP_184200987.1">
    <property type="nucleotide sequence ID" value="NZ_JACHGW010000004.1"/>
</dbReference>
<organism evidence="1 2">
    <name type="scientific">Armatimonas rosea</name>
    <dbReference type="NCBI Taxonomy" id="685828"/>
    <lineage>
        <taxon>Bacteria</taxon>
        <taxon>Bacillati</taxon>
        <taxon>Armatimonadota</taxon>
        <taxon>Armatimonadia</taxon>
        <taxon>Armatimonadales</taxon>
        <taxon>Armatimonadaceae</taxon>
        <taxon>Armatimonas</taxon>
    </lineage>
</organism>
<protein>
    <recommendedName>
        <fullName evidence="3">Ectoine hydroxylase-related dioxygenase (Phytanoyl-CoA dioxygenase family)</fullName>
    </recommendedName>
</protein>
<dbReference type="PANTHER" id="PTHR20883">
    <property type="entry name" value="PHYTANOYL-COA DIOXYGENASE DOMAIN CONTAINING 1"/>
    <property type="match status" value="1"/>
</dbReference>
<sequence length="290" mass="32109">MGRLTEAQIAQFKTDGVLVAEGVLDEADLAPVIEGYTRWIDTKARELGLTDLHEGLPFDKRFAWLYVQNRAIEQGMDVMNTRLPEFFDFLRCQNLLDAVQQLLGTPELIASPIQHIRGKVTDQSGGSYFNVPWHQDAAVTWEEADHSEIVTCWIPLVDATVRNGCMEILPGVWKQGLLPHTSGPGGATIRPDALPDTPPIIGAVKKGGVIFMHRCTPHHSTPNLTDTVRWSLDLRFQPTGTPTGRPWLPSFVVRSQADPASVETDYAAWDTAWAEALAKPAPQKSAHRTM</sequence>
<dbReference type="GO" id="GO:0005506">
    <property type="term" value="F:iron ion binding"/>
    <property type="evidence" value="ECO:0007669"/>
    <property type="project" value="UniProtKB-ARBA"/>
</dbReference>
<keyword evidence="2" id="KW-1185">Reference proteome</keyword>
<reference evidence="1 2" key="1">
    <citation type="submission" date="2020-08" db="EMBL/GenBank/DDBJ databases">
        <title>Genomic Encyclopedia of Type Strains, Phase IV (KMG-IV): sequencing the most valuable type-strain genomes for metagenomic binning, comparative biology and taxonomic classification.</title>
        <authorList>
            <person name="Goeker M."/>
        </authorList>
    </citation>
    <scope>NUCLEOTIDE SEQUENCE [LARGE SCALE GENOMIC DNA]</scope>
    <source>
        <strain evidence="1 2">DSM 23562</strain>
    </source>
</reference>
<dbReference type="Proteomes" id="UP000520814">
    <property type="component" value="Unassembled WGS sequence"/>
</dbReference>
<evidence type="ECO:0008006" key="3">
    <source>
        <dbReference type="Google" id="ProtNLM"/>
    </source>
</evidence>
<comment type="caution">
    <text evidence="1">The sequence shown here is derived from an EMBL/GenBank/DDBJ whole genome shotgun (WGS) entry which is preliminary data.</text>
</comment>